<organism evidence="8 9">
    <name type="scientific">Conexibacter woesei (strain DSM 14684 / CCUG 47730 / CIP 108061 / JCM 11494 / NBRC 100937 / ID131577)</name>
    <dbReference type="NCBI Taxonomy" id="469383"/>
    <lineage>
        <taxon>Bacteria</taxon>
        <taxon>Bacillati</taxon>
        <taxon>Actinomycetota</taxon>
        <taxon>Thermoleophilia</taxon>
        <taxon>Solirubrobacterales</taxon>
        <taxon>Conexibacteraceae</taxon>
        <taxon>Conexibacter</taxon>
    </lineage>
</organism>
<feature type="transmembrane region" description="Helical" evidence="6">
    <location>
        <begin position="156"/>
        <end position="176"/>
    </location>
</feature>
<dbReference type="Proteomes" id="UP000008229">
    <property type="component" value="Chromosome"/>
</dbReference>
<feature type="transmembrane region" description="Helical" evidence="6">
    <location>
        <begin position="182"/>
        <end position="202"/>
    </location>
</feature>
<dbReference type="PANTHER" id="PTHR43066">
    <property type="entry name" value="RHOMBOID-RELATED PROTEIN"/>
    <property type="match status" value="1"/>
</dbReference>
<keyword evidence="9" id="KW-1185">Reference proteome</keyword>
<evidence type="ECO:0000256" key="3">
    <source>
        <dbReference type="ARBA" id="ARBA00022989"/>
    </source>
</evidence>
<dbReference type="InterPro" id="IPR022764">
    <property type="entry name" value="Peptidase_S54_rhomboid_dom"/>
</dbReference>
<evidence type="ECO:0000256" key="6">
    <source>
        <dbReference type="SAM" id="Phobius"/>
    </source>
</evidence>
<feature type="transmembrane region" description="Helical" evidence="6">
    <location>
        <begin position="132"/>
        <end position="149"/>
    </location>
</feature>
<feature type="compositionally biased region" description="Basic and acidic residues" evidence="5">
    <location>
        <begin position="38"/>
        <end position="47"/>
    </location>
</feature>
<dbReference type="KEGG" id="cwo:Cwoe_5229"/>
<dbReference type="Gene3D" id="1.20.1540.10">
    <property type="entry name" value="Rhomboid-like"/>
    <property type="match status" value="1"/>
</dbReference>
<dbReference type="EMBL" id="CP001854">
    <property type="protein sequence ID" value="ADB53635.1"/>
    <property type="molecule type" value="Genomic_DNA"/>
</dbReference>
<dbReference type="GO" id="GO:0016020">
    <property type="term" value="C:membrane"/>
    <property type="evidence" value="ECO:0007669"/>
    <property type="project" value="UniProtKB-SubCell"/>
</dbReference>
<name>D3FEE3_CONWI</name>
<proteinExistence type="predicted"/>
<dbReference type="OrthoDB" id="5243136at2"/>
<feature type="transmembrane region" description="Helical" evidence="6">
    <location>
        <begin position="214"/>
        <end position="231"/>
    </location>
</feature>
<gene>
    <name evidence="8" type="ordered locus">Cwoe_5229</name>
</gene>
<reference evidence="8 9" key="1">
    <citation type="journal article" date="2010" name="Stand. Genomic Sci.">
        <title>Complete genome sequence of Conexibacter woesei type strain (ID131577).</title>
        <authorList>
            <person name="Pukall R."/>
            <person name="Lapidus A."/>
            <person name="Glavina Del Rio T."/>
            <person name="Copeland A."/>
            <person name="Tice H."/>
            <person name="Cheng J.-F."/>
            <person name="Lucas S."/>
            <person name="Chen F."/>
            <person name="Nolan M."/>
            <person name="Bruce D."/>
            <person name="Goodwin L."/>
            <person name="Pitluck S."/>
            <person name="Mavromatis K."/>
            <person name="Ivanova N."/>
            <person name="Ovchinnikova G."/>
            <person name="Pati A."/>
            <person name="Chen A."/>
            <person name="Palaniappan K."/>
            <person name="Land M."/>
            <person name="Hauser L."/>
            <person name="Chang Y.-J."/>
            <person name="Jeffries C.D."/>
            <person name="Chain P."/>
            <person name="Meincke L."/>
            <person name="Sims D."/>
            <person name="Brettin T."/>
            <person name="Detter J.C."/>
            <person name="Rohde M."/>
            <person name="Goeker M."/>
            <person name="Bristow J."/>
            <person name="Eisen J.A."/>
            <person name="Markowitz V."/>
            <person name="Kyrpides N.C."/>
            <person name="Klenk H.-P."/>
            <person name="Hugenholtz P."/>
        </authorList>
    </citation>
    <scope>NUCLEOTIDE SEQUENCE [LARGE SCALE GENOMIC DNA]</scope>
    <source>
        <strain evidence="9">DSM 14684 / CIP 108061 / JCM 11494 / NBRC 100937 / ID131577</strain>
    </source>
</reference>
<dbReference type="RefSeq" id="WP_012936686.1">
    <property type="nucleotide sequence ID" value="NC_013739.1"/>
</dbReference>
<evidence type="ECO:0000313" key="9">
    <source>
        <dbReference type="Proteomes" id="UP000008229"/>
    </source>
</evidence>
<keyword evidence="3 6" id="KW-1133">Transmembrane helix</keyword>
<evidence type="ECO:0000256" key="1">
    <source>
        <dbReference type="ARBA" id="ARBA00004141"/>
    </source>
</evidence>
<evidence type="ECO:0000313" key="8">
    <source>
        <dbReference type="EMBL" id="ADB53635.1"/>
    </source>
</evidence>
<dbReference type="SUPFAM" id="SSF144091">
    <property type="entry name" value="Rhomboid-like"/>
    <property type="match status" value="1"/>
</dbReference>
<protein>
    <recommendedName>
        <fullName evidence="7">Peptidase S54 rhomboid domain-containing protein</fullName>
    </recommendedName>
</protein>
<keyword evidence="2 6" id="KW-0812">Transmembrane</keyword>
<comment type="subcellular location">
    <subcellularLocation>
        <location evidence="1">Membrane</location>
        <topology evidence="1">Multi-pass membrane protein</topology>
    </subcellularLocation>
</comment>
<dbReference type="eggNOG" id="ENOG5032BDR">
    <property type="taxonomic scope" value="Bacteria"/>
</dbReference>
<dbReference type="HOGENOM" id="CLU_1072465_0_0_11"/>
<accession>D3FEE3</accession>
<feature type="transmembrane region" description="Helical" evidence="6">
    <location>
        <begin position="79"/>
        <end position="99"/>
    </location>
</feature>
<dbReference type="STRING" id="469383.Cwoe_5229"/>
<reference evidence="9" key="2">
    <citation type="submission" date="2010-01" db="EMBL/GenBank/DDBJ databases">
        <title>The complete genome of Conexibacter woesei DSM 14684.</title>
        <authorList>
            <consortium name="US DOE Joint Genome Institute (JGI-PGF)"/>
            <person name="Lucas S."/>
            <person name="Copeland A."/>
            <person name="Lapidus A."/>
            <person name="Glavina del Rio T."/>
            <person name="Dalin E."/>
            <person name="Tice H."/>
            <person name="Bruce D."/>
            <person name="Goodwin L."/>
            <person name="Pitluck S."/>
            <person name="Kyrpides N."/>
            <person name="Mavromatis K."/>
            <person name="Ivanova N."/>
            <person name="Mikhailova N."/>
            <person name="Chertkov O."/>
            <person name="Brettin T."/>
            <person name="Detter J.C."/>
            <person name="Han C."/>
            <person name="Larimer F."/>
            <person name="Land M."/>
            <person name="Hauser L."/>
            <person name="Markowitz V."/>
            <person name="Cheng J.-F."/>
            <person name="Hugenholtz P."/>
            <person name="Woyke T."/>
            <person name="Wu D."/>
            <person name="Pukall R."/>
            <person name="Steenblock K."/>
            <person name="Schneider S."/>
            <person name="Klenk H.-P."/>
            <person name="Eisen J.A."/>
        </authorList>
    </citation>
    <scope>NUCLEOTIDE SEQUENCE [LARGE SCALE GENOMIC DNA]</scope>
    <source>
        <strain evidence="9">DSM 14684 / CIP 108061 / JCM 11494 / NBRC 100937 / ID131577</strain>
    </source>
</reference>
<evidence type="ECO:0000256" key="4">
    <source>
        <dbReference type="ARBA" id="ARBA00023136"/>
    </source>
</evidence>
<sequence length="259" mass="27176">MSSGGPDLFVICKSCGSEVSPYITECPYCGNRLRKRAPKLDREGRPKEKPRKPKRSPAPSLGPLRRGEIPGIRIDSRPYATIAIVVASLVLLVLTRAAVVPLSDVMLFAGANSLAPDPWWHVLTAPFAYDNSGYAFVALFSIAIFGWLLERRHGPLVVVLLALLGGAGGMAVAAAVETVPFALGGNGIALAFVAAWAVPDVLDLRKGREIDGDLLGAATFAVVLLLLPVALETADALAGATGLLAGLLVGLPLARIARR</sequence>
<dbReference type="AlphaFoldDB" id="D3FEE3"/>
<dbReference type="InterPro" id="IPR035952">
    <property type="entry name" value="Rhomboid-like_sf"/>
</dbReference>
<dbReference type="GO" id="GO:0004252">
    <property type="term" value="F:serine-type endopeptidase activity"/>
    <property type="evidence" value="ECO:0007669"/>
    <property type="project" value="InterPro"/>
</dbReference>
<feature type="region of interest" description="Disordered" evidence="5">
    <location>
        <begin position="37"/>
        <end position="64"/>
    </location>
</feature>
<evidence type="ECO:0000256" key="5">
    <source>
        <dbReference type="SAM" id="MobiDB-lite"/>
    </source>
</evidence>
<feature type="domain" description="Peptidase S54 rhomboid" evidence="7">
    <location>
        <begin position="118"/>
        <end position="254"/>
    </location>
</feature>
<evidence type="ECO:0000256" key="2">
    <source>
        <dbReference type="ARBA" id="ARBA00022692"/>
    </source>
</evidence>
<keyword evidence="4 6" id="KW-0472">Membrane</keyword>
<feature type="transmembrane region" description="Helical" evidence="6">
    <location>
        <begin position="237"/>
        <end position="257"/>
    </location>
</feature>
<evidence type="ECO:0000259" key="7">
    <source>
        <dbReference type="Pfam" id="PF01694"/>
    </source>
</evidence>
<dbReference type="Pfam" id="PF01694">
    <property type="entry name" value="Rhomboid"/>
    <property type="match status" value="1"/>
</dbReference>